<dbReference type="AlphaFoldDB" id="F0T0Q5"/>
<dbReference type="Proteomes" id="UP000007488">
    <property type="component" value="Chromosome"/>
</dbReference>
<proteinExistence type="predicted"/>
<dbReference type="GO" id="GO:0046872">
    <property type="term" value="F:metal ion binding"/>
    <property type="evidence" value="ECO:0007669"/>
    <property type="project" value="UniProtKB-KW"/>
</dbReference>
<reference evidence="5 6" key="1">
    <citation type="journal article" date="2011" name="Stand. Genomic Sci.">
        <title>Complete genome sequence of Syntrophobotulus glycolicus type strain (FlGlyR).</title>
        <authorList>
            <person name="Han C."/>
            <person name="Mwirichia R."/>
            <person name="Chertkov O."/>
            <person name="Held B."/>
            <person name="Lapidus A."/>
            <person name="Nolan M."/>
            <person name="Lucas S."/>
            <person name="Hammon N."/>
            <person name="Deshpande S."/>
            <person name="Cheng J.F."/>
            <person name="Tapia R."/>
            <person name="Goodwin L."/>
            <person name="Pitluck S."/>
            <person name="Huntemann M."/>
            <person name="Liolios K."/>
            <person name="Ivanova N."/>
            <person name="Pagani I."/>
            <person name="Mavromatis K."/>
            <person name="Ovchinikova G."/>
            <person name="Pati A."/>
            <person name="Chen A."/>
            <person name="Palaniappan K."/>
            <person name="Land M."/>
            <person name="Hauser L."/>
            <person name="Brambilla E.M."/>
            <person name="Rohde M."/>
            <person name="Spring S."/>
            <person name="Sikorski J."/>
            <person name="Goker M."/>
            <person name="Woyke T."/>
            <person name="Bristow J."/>
            <person name="Eisen J.A."/>
            <person name="Markowitz V."/>
            <person name="Hugenholtz P."/>
            <person name="Kyrpides N.C."/>
            <person name="Klenk H.P."/>
            <person name="Detter J.C."/>
        </authorList>
    </citation>
    <scope>NUCLEOTIDE SEQUENCE [LARGE SCALE GENOMIC DNA]</scope>
    <source>
        <strain evidence="6">DSM 8271 / FlGlyR</strain>
    </source>
</reference>
<dbReference type="HOGENOM" id="CLU_063409_0_0_9"/>
<sequence>MEQLTMEVRKIARELLEKGEVNTVIGWEQGNFWYATTPVFIDKPEDTDRLVWNEYCASNLSKYLLDFKDTDGKIAIFVKGCDARGVNRLIQDKQISRDKVVLLGLSCPGMKDDKLAQGSEQGADIPEAVKCRSCRFPDPVIYDRMIGEKQNKKLPEGKDYSDVQAVEGLTADEKYQKFTANYAKCVRCYACRNVCPACNCRDCIFDHSEKGWLGKTNSVSENLFFALTRAMHVAGRCIDCGECERVCPSNVPIMLVNKKLAQDIDNLFGDYEAGVDLDKKLPLGGYEYSDPEEFM</sequence>
<dbReference type="SUPFAM" id="SSF46548">
    <property type="entry name" value="alpha-helical ferredoxin"/>
    <property type="match status" value="1"/>
</dbReference>
<keyword evidence="3" id="KW-0411">Iron-sulfur</keyword>
<keyword evidence="6" id="KW-1185">Reference proteome</keyword>
<keyword evidence="2" id="KW-0408">Iron</keyword>
<dbReference type="KEGG" id="sgy:Sgly_1898"/>
<dbReference type="OrthoDB" id="9773828at2"/>
<evidence type="ECO:0000313" key="5">
    <source>
        <dbReference type="EMBL" id="ADY56194.1"/>
    </source>
</evidence>
<dbReference type="eggNOG" id="COG4656">
    <property type="taxonomic scope" value="Bacteria"/>
</dbReference>
<dbReference type="GO" id="GO:0051536">
    <property type="term" value="F:iron-sulfur cluster binding"/>
    <property type="evidence" value="ECO:0007669"/>
    <property type="project" value="UniProtKB-KW"/>
</dbReference>
<evidence type="ECO:0000259" key="4">
    <source>
        <dbReference type="PROSITE" id="PS51379"/>
    </source>
</evidence>
<dbReference type="PROSITE" id="PS51379">
    <property type="entry name" value="4FE4S_FER_2"/>
    <property type="match status" value="2"/>
</dbReference>
<name>F0T0Q5_SYNGF</name>
<dbReference type="InterPro" id="IPR017900">
    <property type="entry name" value="4Fe4S_Fe_S_CS"/>
</dbReference>
<organism evidence="5 6">
    <name type="scientific">Syntrophobotulus glycolicus (strain DSM 8271 / FlGlyR)</name>
    <dbReference type="NCBI Taxonomy" id="645991"/>
    <lineage>
        <taxon>Bacteria</taxon>
        <taxon>Bacillati</taxon>
        <taxon>Bacillota</taxon>
        <taxon>Clostridia</taxon>
        <taxon>Eubacteriales</taxon>
        <taxon>Desulfitobacteriaceae</taxon>
        <taxon>Syntrophobotulus</taxon>
    </lineage>
</organism>
<evidence type="ECO:0000256" key="3">
    <source>
        <dbReference type="ARBA" id="ARBA00023014"/>
    </source>
</evidence>
<dbReference type="eggNOG" id="COG1035">
    <property type="taxonomic scope" value="Bacteria"/>
</dbReference>
<accession>F0T0Q5</accession>
<dbReference type="InterPro" id="IPR017896">
    <property type="entry name" value="4Fe4S_Fe-S-bd"/>
</dbReference>
<evidence type="ECO:0000256" key="1">
    <source>
        <dbReference type="ARBA" id="ARBA00022723"/>
    </source>
</evidence>
<keyword evidence="1" id="KW-0479">Metal-binding</keyword>
<reference evidence="6" key="2">
    <citation type="submission" date="2011-02" db="EMBL/GenBank/DDBJ databases">
        <title>The complete genome of Syntrophobotulus glycolicus DSM 8271.</title>
        <authorList>
            <person name="Lucas S."/>
            <person name="Copeland A."/>
            <person name="Lapidus A."/>
            <person name="Bruce D."/>
            <person name="Goodwin L."/>
            <person name="Pitluck S."/>
            <person name="Kyrpides N."/>
            <person name="Mavromatis K."/>
            <person name="Pagani I."/>
            <person name="Ivanova N."/>
            <person name="Mikhailova N."/>
            <person name="Chertkov O."/>
            <person name="Held B."/>
            <person name="Detter J.C."/>
            <person name="Tapia R."/>
            <person name="Han C."/>
            <person name="Land M."/>
            <person name="Hauser L."/>
            <person name="Markowitz V."/>
            <person name="Cheng J.-F."/>
            <person name="Hugenholtz P."/>
            <person name="Woyke T."/>
            <person name="Wu D."/>
            <person name="Spring S."/>
            <person name="Schroeder M."/>
            <person name="Brambilla E."/>
            <person name="Klenk H.-P."/>
            <person name="Eisen J.A."/>
        </authorList>
    </citation>
    <scope>NUCLEOTIDE SEQUENCE [LARGE SCALE GENOMIC DNA]</scope>
    <source>
        <strain evidence="6">DSM 8271 / FlGlyR</strain>
    </source>
</reference>
<dbReference type="RefSeq" id="WP_013625062.1">
    <property type="nucleotide sequence ID" value="NC_015172.1"/>
</dbReference>
<dbReference type="EMBL" id="CP002547">
    <property type="protein sequence ID" value="ADY56194.1"/>
    <property type="molecule type" value="Genomic_DNA"/>
</dbReference>
<evidence type="ECO:0000256" key="2">
    <source>
        <dbReference type="ARBA" id="ARBA00023004"/>
    </source>
</evidence>
<feature type="domain" description="4Fe-4S ferredoxin-type" evidence="4">
    <location>
        <begin position="176"/>
        <end position="206"/>
    </location>
</feature>
<gene>
    <name evidence="5" type="ordered locus">Sgly_1898</name>
</gene>
<protein>
    <submittedName>
        <fullName evidence="5">4Fe-4S ferredoxin, iron-sulfur binding protein</fullName>
    </submittedName>
</protein>
<dbReference type="Gene3D" id="1.10.1060.10">
    <property type="entry name" value="Alpha-helical ferredoxin"/>
    <property type="match status" value="1"/>
</dbReference>
<dbReference type="PROSITE" id="PS00198">
    <property type="entry name" value="4FE4S_FER_1"/>
    <property type="match status" value="1"/>
</dbReference>
<evidence type="ECO:0000313" key="6">
    <source>
        <dbReference type="Proteomes" id="UP000007488"/>
    </source>
</evidence>
<dbReference type="Pfam" id="PF13183">
    <property type="entry name" value="Fer4_8"/>
    <property type="match status" value="1"/>
</dbReference>
<dbReference type="InterPro" id="IPR009051">
    <property type="entry name" value="Helical_ferredxn"/>
</dbReference>
<feature type="domain" description="4Fe-4S ferredoxin-type" evidence="4">
    <location>
        <begin position="228"/>
        <end position="257"/>
    </location>
</feature>
<dbReference type="STRING" id="645991.Sgly_1898"/>